<dbReference type="GO" id="GO:0007166">
    <property type="term" value="P:cell surface receptor signaling pathway"/>
    <property type="evidence" value="ECO:0007669"/>
    <property type="project" value="TreeGrafter"/>
</dbReference>
<dbReference type="InterPro" id="IPR050488">
    <property type="entry name" value="Ig_Fc_receptor"/>
</dbReference>
<proteinExistence type="predicted"/>
<feature type="domain" description="Ig-like" evidence="6">
    <location>
        <begin position="179"/>
        <end position="263"/>
    </location>
</feature>
<dbReference type="GO" id="GO:0004888">
    <property type="term" value="F:transmembrane signaling receptor activity"/>
    <property type="evidence" value="ECO:0007669"/>
    <property type="project" value="TreeGrafter"/>
</dbReference>
<keyword evidence="4" id="KW-0393">Immunoglobulin domain</keyword>
<dbReference type="InterPro" id="IPR003598">
    <property type="entry name" value="Ig_sub2"/>
</dbReference>
<dbReference type="Pfam" id="PF13895">
    <property type="entry name" value="Ig_2"/>
    <property type="match status" value="2"/>
</dbReference>
<evidence type="ECO:0000256" key="5">
    <source>
        <dbReference type="SAM" id="Phobius"/>
    </source>
</evidence>
<dbReference type="PANTHER" id="PTHR11481:SF116">
    <property type="entry name" value="FC RECEPTOR-LIKE B"/>
    <property type="match status" value="1"/>
</dbReference>
<dbReference type="PROSITE" id="PS50835">
    <property type="entry name" value="IG_LIKE"/>
    <property type="match status" value="4"/>
</dbReference>
<dbReference type="InterPro" id="IPR036179">
    <property type="entry name" value="Ig-like_dom_sf"/>
</dbReference>
<sequence>AGSDYRPFVTFNPNWATIFTKESLTLTCNTDPTDSQHQTYYWYKDNQWIKKYEKSIIIDRAYEIDSGDYQCRVGNSHRSEAVRLIVSDGYLALKVPPDVYEGDDLYVSCAAYPKYKAKNPTLYKNNELLTSKISGDIIKLGTARMSMSGSYTCTRDSYYSYTTYNSKADISVKELFTKPELNVNGNQLLEGDHMTITCDTKLSPRRATTELQFGFYRNGINVQGFNSSNQYRVPSAQLEDSGSYICEVQTVTGSVRKRSDTISINVKVKLPSSVTVRLDPPGGEMIAGEKLEVVCSVDNATGLFQFSWCNQSKHCDKKTTKTQKERFVVKNVVEDYGGEYQCTAKKVGSQLSITSTKIKISVREPVSNASISPGDDIVEVAVEDTQCMTCSVMKGSSPTFIWLYNDEKIDNGSERYQIRDSGKMLCIESAQHHHSGTYQCQATNQMSSNRTFHTHSGIINLRVSVRSYTMVGIGASLALVMILLVAAFVVFKYRHTITSGLSNCHLSAKSSGNDT</sequence>
<protein>
    <recommendedName>
        <fullName evidence="6">Ig-like domain-containing protein</fullName>
    </recommendedName>
</protein>
<dbReference type="GO" id="GO:0009897">
    <property type="term" value="C:external side of plasma membrane"/>
    <property type="evidence" value="ECO:0007669"/>
    <property type="project" value="TreeGrafter"/>
</dbReference>
<feature type="non-terminal residue" evidence="7">
    <location>
        <position position="1"/>
    </location>
</feature>
<keyword evidence="5" id="KW-0472">Membrane</keyword>
<dbReference type="EMBL" id="JAACNH010000003">
    <property type="protein sequence ID" value="KAG8450053.1"/>
    <property type="molecule type" value="Genomic_DNA"/>
</dbReference>
<dbReference type="InterPro" id="IPR003599">
    <property type="entry name" value="Ig_sub"/>
</dbReference>
<keyword evidence="1" id="KW-0732">Signal</keyword>
<dbReference type="PANTHER" id="PTHR11481">
    <property type="entry name" value="IMMUNOGLOBULIN FC RECEPTOR"/>
    <property type="match status" value="1"/>
</dbReference>
<evidence type="ECO:0000256" key="2">
    <source>
        <dbReference type="ARBA" id="ARBA00022737"/>
    </source>
</evidence>
<keyword evidence="5" id="KW-1133">Transmembrane helix</keyword>
<dbReference type="FunFam" id="2.60.40.10:FF:000651">
    <property type="entry name" value="Fc receptor like 1"/>
    <property type="match status" value="1"/>
</dbReference>
<accession>A0A8T2K1X7</accession>
<gene>
    <name evidence="7" type="ORF">GDO86_016660</name>
</gene>
<name>A0A8T2K1X7_9PIPI</name>
<dbReference type="SUPFAM" id="SSF48726">
    <property type="entry name" value="Immunoglobulin"/>
    <property type="match status" value="4"/>
</dbReference>
<evidence type="ECO:0000256" key="4">
    <source>
        <dbReference type="ARBA" id="ARBA00023319"/>
    </source>
</evidence>
<feature type="transmembrane region" description="Helical" evidence="5">
    <location>
        <begin position="468"/>
        <end position="491"/>
    </location>
</feature>
<dbReference type="InterPro" id="IPR007110">
    <property type="entry name" value="Ig-like_dom"/>
</dbReference>
<dbReference type="Pfam" id="PF13927">
    <property type="entry name" value="Ig_3"/>
    <property type="match status" value="1"/>
</dbReference>
<keyword evidence="2" id="KW-0677">Repeat</keyword>
<evidence type="ECO:0000313" key="8">
    <source>
        <dbReference type="Proteomes" id="UP000812440"/>
    </source>
</evidence>
<reference evidence="7" key="1">
    <citation type="thesis" date="2020" institute="ProQuest LLC" country="789 East Eisenhower Parkway, Ann Arbor, MI, USA">
        <title>Comparative Genomics and Chromosome Evolution.</title>
        <authorList>
            <person name="Mudd A.B."/>
        </authorList>
    </citation>
    <scope>NUCLEOTIDE SEQUENCE</scope>
    <source>
        <strain evidence="7">Female2</strain>
        <tissue evidence="7">Blood</tissue>
    </source>
</reference>
<feature type="domain" description="Ig-like" evidence="6">
    <location>
        <begin position="271"/>
        <end position="354"/>
    </location>
</feature>
<dbReference type="Proteomes" id="UP000812440">
    <property type="component" value="Chromosome 8_10"/>
</dbReference>
<feature type="domain" description="Ig-like" evidence="6">
    <location>
        <begin position="358"/>
        <end position="453"/>
    </location>
</feature>
<keyword evidence="3" id="KW-1015">Disulfide bond</keyword>
<dbReference type="AlphaFoldDB" id="A0A8T2K1X7"/>
<evidence type="ECO:0000256" key="1">
    <source>
        <dbReference type="ARBA" id="ARBA00022729"/>
    </source>
</evidence>
<feature type="domain" description="Ig-like" evidence="6">
    <location>
        <begin position="7"/>
        <end position="87"/>
    </location>
</feature>
<dbReference type="OrthoDB" id="6151406at2759"/>
<comment type="caution">
    <text evidence="7">The sequence shown here is derived from an EMBL/GenBank/DDBJ whole genome shotgun (WGS) entry which is preliminary data.</text>
</comment>
<feature type="non-terminal residue" evidence="7">
    <location>
        <position position="515"/>
    </location>
</feature>
<evidence type="ECO:0000256" key="3">
    <source>
        <dbReference type="ARBA" id="ARBA00023157"/>
    </source>
</evidence>
<dbReference type="GO" id="GO:0006955">
    <property type="term" value="P:immune response"/>
    <property type="evidence" value="ECO:0007669"/>
    <property type="project" value="TreeGrafter"/>
</dbReference>
<dbReference type="SMART" id="SM00409">
    <property type="entry name" value="IG"/>
    <property type="match status" value="5"/>
</dbReference>
<dbReference type="SMART" id="SM00408">
    <property type="entry name" value="IGc2"/>
    <property type="match status" value="4"/>
</dbReference>
<organism evidence="7 8">
    <name type="scientific">Hymenochirus boettgeri</name>
    <name type="common">Congo dwarf clawed frog</name>
    <dbReference type="NCBI Taxonomy" id="247094"/>
    <lineage>
        <taxon>Eukaryota</taxon>
        <taxon>Metazoa</taxon>
        <taxon>Chordata</taxon>
        <taxon>Craniata</taxon>
        <taxon>Vertebrata</taxon>
        <taxon>Euteleostomi</taxon>
        <taxon>Amphibia</taxon>
        <taxon>Batrachia</taxon>
        <taxon>Anura</taxon>
        <taxon>Pipoidea</taxon>
        <taxon>Pipidae</taxon>
        <taxon>Pipinae</taxon>
        <taxon>Hymenochirus</taxon>
    </lineage>
</organism>
<dbReference type="Gene3D" id="2.60.40.10">
    <property type="entry name" value="Immunoglobulins"/>
    <property type="match status" value="5"/>
</dbReference>
<evidence type="ECO:0000313" key="7">
    <source>
        <dbReference type="EMBL" id="KAG8450053.1"/>
    </source>
</evidence>
<evidence type="ECO:0000259" key="6">
    <source>
        <dbReference type="PROSITE" id="PS50835"/>
    </source>
</evidence>
<keyword evidence="8" id="KW-1185">Reference proteome</keyword>
<keyword evidence="5" id="KW-0812">Transmembrane</keyword>
<dbReference type="InterPro" id="IPR013783">
    <property type="entry name" value="Ig-like_fold"/>
</dbReference>